<protein>
    <submittedName>
        <fullName evidence="1">Uncharacterized protein</fullName>
    </submittedName>
</protein>
<organism evidence="1 2">
    <name type="scientific">Alkalihalobacterium chitinilyticum</name>
    <dbReference type="NCBI Taxonomy" id="2980103"/>
    <lineage>
        <taxon>Bacteria</taxon>
        <taxon>Bacillati</taxon>
        <taxon>Bacillota</taxon>
        <taxon>Bacilli</taxon>
        <taxon>Bacillales</taxon>
        <taxon>Bacillaceae</taxon>
        <taxon>Alkalihalobacterium</taxon>
    </lineage>
</organism>
<comment type="caution">
    <text evidence="1">The sequence shown here is derived from an EMBL/GenBank/DDBJ whole genome shotgun (WGS) entry which is preliminary data.</text>
</comment>
<sequence>MRVHDLVETKEFFIGETKPNFHVIYEKFENNDAVYVDGVVQTKKMGIEEIVQIFRGEEDSLCNVERYCIGKEYPNIEAVLAKVKESHREIFISE</sequence>
<dbReference type="Proteomes" id="UP001148125">
    <property type="component" value="Unassembled WGS sequence"/>
</dbReference>
<keyword evidence="2" id="KW-1185">Reference proteome</keyword>
<dbReference type="EMBL" id="JAOTPO010000001">
    <property type="protein sequence ID" value="MDE5412136.1"/>
    <property type="molecule type" value="Genomic_DNA"/>
</dbReference>
<reference evidence="1" key="1">
    <citation type="submission" date="2024-05" db="EMBL/GenBank/DDBJ databases">
        <title>Alkalihalobacillus sp. strain MEB203 novel alkaliphilic bacterium from Lonar Lake, India.</title>
        <authorList>
            <person name="Joshi A."/>
            <person name="Thite S."/>
            <person name="Mengade P."/>
        </authorList>
    </citation>
    <scope>NUCLEOTIDE SEQUENCE</scope>
    <source>
        <strain evidence="1">MEB 203</strain>
    </source>
</reference>
<name>A0ABT5V9J7_9BACI</name>
<evidence type="ECO:0000313" key="2">
    <source>
        <dbReference type="Proteomes" id="UP001148125"/>
    </source>
</evidence>
<gene>
    <name evidence="1" type="ORF">N7Z68_01890</name>
</gene>
<accession>A0ABT5V9J7</accession>
<proteinExistence type="predicted"/>
<dbReference type="RefSeq" id="WP_275116757.1">
    <property type="nucleotide sequence ID" value="NZ_JAOTPO010000001.1"/>
</dbReference>
<evidence type="ECO:0000313" key="1">
    <source>
        <dbReference type="EMBL" id="MDE5412136.1"/>
    </source>
</evidence>